<feature type="domain" description="Prenyltransferase alpha-alpha toroid" evidence="8">
    <location>
        <begin position="11"/>
        <end position="434"/>
    </location>
</feature>
<dbReference type="Proteomes" id="UP000078237">
    <property type="component" value="Unassembled WGS sequence"/>
</dbReference>
<dbReference type="Gene3D" id="1.50.10.20">
    <property type="match status" value="1"/>
</dbReference>
<evidence type="ECO:0000256" key="2">
    <source>
        <dbReference type="ARBA" id="ARBA00010497"/>
    </source>
</evidence>
<protein>
    <submittedName>
        <fullName evidence="9">Geranylgeranyl transferase type-2 subunit beta</fullName>
    </submittedName>
</protein>
<keyword evidence="7" id="KW-0862">Zinc</keyword>
<dbReference type="PANTHER" id="PTHR11774">
    <property type="entry name" value="GERANYLGERANYL TRANSFERASE TYPE BETA SUBUNIT"/>
    <property type="match status" value="1"/>
</dbReference>
<dbReference type="PANTHER" id="PTHR11774:SF4">
    <property type="entry name" value="GERANYLGERANYL TRANSFERASE TYPE-1 SUBUNIT BETA"/>
    <property type="match status" value="1"/>
</dbReference>
<evidence type="ECO:0000256" key="6">
    <source>
        <dbReference type="ARBA" id="ARBA00022737"/>
    </source>
</evidence>
<dbReference type="SUPFAM" id="SSF48239">
    <property type="entry name" value="Terpenoid cyclases/Protein prenyltransferases"/>
    <property type="match status" value="1"/>
</dbReference>
<evidence type="ECO:0000256" key="1">
    <source>
        <dbReference type="ARBA" id="ARBA00001947"/>
    </source>
</evidence>
<dbReference type="GO" id="GO:0046872">
    <property type="term" value="F:metal ion binding"/>
    <property type="evidence" value="ECO:0007669"/>
    <property type="project" value="UniProtKB-KW"/>
</dbReference>
<dbReference type="AlphaFoldDB" id="A0A175VRB3"/>
<organism evidence="9 10">
    <name type="scientific">Madurella mycetomatis</name>
    <dbReference type="NCBI Taxonomy" id="100816"/>
    <lineage>
        <taxon>Eukaryota</taxon>
        <taxon>Fungi</taxon>
        <taxon>Dikarya</taxon>
        <taxon>Ascomycota</taxon>
        <taxon>Pezizomycotina</taxon>
        <taxon>Sordariomycetes</taxon>
        <taxon>Sordariomycetidae</taxon>
        <taxon>Sordariales</taxon>
        <taxon>Sordariales incertae sedis</taxon>
        <taxon>Madurella</taxon>
    </lineage>
</organism>
<gene>
    <name evidence="9" type="ORF">MMYC01_209894</name>
</gene>
<evidence type="ECO:0000256" key="4">
    <source>
        <dbReference type="ARBA" id="ARBA00022679"/>
    </source>
</evidence>
<dbReference type="STRING" id="100816.A0A175VRB3"/>
<evidence type="ECO:0000313" key="9">
    <source>
        <dbReference type="EMBL" id="KXX73294.1"/>
    </source>
</evidence>
<name>A0A175VRB3_9PEZI</name>
<dbReference type="EMBL" id="LCTW02000499">
    <property type="protein sequence ID" value="KXX73294.1"/>
    <property type="molecule type" value="Genomic_DNA"/>
</dbReference>
<dbReference type="InterPro" id="IPR045089">
    <property type="entry name" value="PGGT1B-like"/>
</dbReference>
<keyword evidence="4 9" id="KW-0808">Transferase</keyword>
<evidence type="ECO:0000259" key="8">
    <source>
        <dbReference type="Pfam" id="PF00432"/>
    </source>
</evidence>
<dbReference type="InterPro" id="IPR008930">
    <property type="entry name" value="Terpenoid_cyclase/PrenylTrfase"/>
</dbReference>
<dbReference type="GO" id="GO:0005953">
    <property type="term" value="C:CAAX-protein geranylgeranyltransferase complex"/>
    <property type="evidence" value="ECO:0007669"/>
    <property type="project" value="TreeGrafter"/>
</dbReference>
<sequence>MAMVDDAEPALDIERHLRYWKMCLDRPLPHHYLSNEGNRMALAYFIINSICILTQTPGGEVAPQVKPLIPPEDRRKLREWILSHQQPGGGFAATSSLVFPLRGYEHWEPETGAQDMELPGAANLPATLFALQLLALLADEGDEAGAFNGVDRVQILRWLRRLQREDGSFGEVLRQLPGHGWFIGGGYDMRYCYIAASIRWMLRGDVREGQSGWVEDFDARALADYILRSQTYDGGFAGSSQEEPHAGYAYCAIAALSLLDRPIENSTASHSSNILHSGIRDMPGLIHWLTSRQFAYLDPDSDLAQLDDQHDDDGDDDDDDYDLDEAVNFLLPKRLADLSLSQNLRHVACNGRCNKVADTCYSWWVSGSLANLGRTDLIDWRPARRFLLDKMAHRIGGFSKHPGGPPDVYHGCFGLTALAVMGEPGLSELDSALVVPVHTVRVIEKARAALVGRAMEEGRAGKLTREAVEMGLAMRGETPAWLVAVGGYFGS</sequence>
<accession>A0A175VRB3</accession>
<dbReference type="Pfam" id="PF00432">
    <property type="entry name" value="Prenyltrans"/>
    <property type="match status" value="1"/>
</dbReference>
<reference evidence="9 10" key="1">
    <citation type="journal article" date="2016" name="Genome Announc.">
        <title>Genome Sequence of Madurella mycetomatis mm55, Isolated from a Human Mycetoma Case in Sudan.</title>
        <authorList>
            <person name="Smit S."/>
            <person name="Derks M.F."/>
            <person name="Bervoets S."/>
            <person name="Fahal A."/>
            <person name="van Leeuwen W."/>
            <person name="van Belkum A."/>
            <person name="van de Sande W.W."/>
        </authorList>
    </citation>
    <scope>NUCLEOTIDE SEQUENCE [LARGE SCALE GENOMIC DNA]</scope>
    <source>
        <strain evidence="10">mm55</strain>
    </source>
</reference>
<comment type="similarity">
    <text evidence="2">Belongs to the protein prenyltransferase subunit beta family.</text>
</comment>
<dbReference type="GO" id="GO:0004662">
    <property type="term" value="F:CAAX-protein geranylgeranyltransferase activity"/>
    <property type="evidence" value="ECO:0007669"/>
    <property type="project" value="TreeGrafter"/>
</dbReference>
<comment type="caution">
    <text evidence="9">The sequence shown here is derived from an EMBL/GenBank/DDBJ whole genome shotgun (WGS) entry which is preliminary data.</text>
</comment>
<keyword evidence="6" id="KW-0677">Repeat</keyword>
<comment type="cofactor">
    <cofactor evidence="1">
        <name>Zn(2+)</name>
        <dbReference type="ChEBI" id="CHEBI:29105"/>
    </cofactor>
</comment>
<evidence type="ECO:0000256" key="5">
    <source>
        <dbReference type="ARBA" id="ARBA00022723"/>
    </source>
</evidence>
<dbReference type="VEuPathDB" id="FungiDB:MMYC01_209894"/>
<keyword evidence="10" id="KW-1185">Reference proteome</keyword>
<evidence type="ECO:0000313" key="10">
    <source>
        <dbReference type="Proteomes" id="UP000078237"/>
    </source>
</evidence>
<dbReference type="OrthoDB" id="24893at2759"/>
<dbReference type="InterPro" id="IPR001330">
    <property type="entry name" value="Prenyltrans"/>
</dbReference>
<keyword evidence="3" id="KW-0637">Prenyltransferase</keyword>
<evidence type="ECO:0000256" key="7">
    <source>
        <dbReference type="ARBA" id="ARBA00022833"/>
    </source>
</evidence>
<proteinExistence type="inferred from homology"/>
<evidence type="ECO:0000256" key="3">
    <source>
        <dbReference type="ARBA" id="ARBA00022602"/>
    </source>
</evidence>
<keyword evidence="5" id="KW-0479">Metal-binding</keyword>